<keyword evidence="5 10" id="KW-0689">Ribosomal protein</keyword>
<feature type="binding site" evidence="10">
    <location>
        <position position="40"/>
    </location>
    <ligand>
        <name>Zn(2+)</name>
        <dbReference type="ChEBI" id="CHEBI:29105"/>
    </ligand>
</feature>
<dbReference type="RefSeq" id="WP_003357636.1">
    <property type="nucleotide sequence ID" value="NZ_JXSU01000008.1"/>
</dbReference>
<dbReference type="InterPro" id="IPR023053">
    <property type="entry name" value="Ribosomal_uS14_bact"/>
</dbReference>
<dbReference type="OrthoDB" id="9810484at2"/>
<feature type="binding site" evidence="10">
    <location>
        <position position="24"/>
    </location>
    <ligand>
        <name>Zn(2+)</name>
        <dbReference type="ChEBI" id="CHEBI:29105"/>
    </ligand>
</feature>
<comment type="similarity">
    <text evidence="9 10">Belongs to the universal ribosomal protein uS14 family. Zinc-binding uS14 subfamily.</text>
</comment>
<evidence type="ECO:0000256" key="6">
    <source>
        <dbReference type="ARBA" id="ARBA00023274"/>
    </source>
</evidence>
<keyword evidence="3 10" id="KW-0862">Zinc</keyword>
<evidence type="ECO:0000256" key="1">
    <source>
        <dbReference type="ARBA" id="ARBA00022723"/>
    </source>
</evidence>
<dbReference type="Pfam" id="PF00253">
    <property type="entry name" value="Ribosomal_S14"/>
    <property type="match status" value="1"/>
</dbReference>
<reference evidence="11 12" key="1">
    <citation type="submission" date="2014-06" db="EMBL/GenBank/DDBJ databases">
        <title>Genome characterization of distinct group I Clostridium botulinum lineages.</title>
        <authorList>
            <person name="Giordani F."/>
            <person name="Anselmo A."/>
            <person name="Fillo S."/>
            <person name="Palozzi A.M."/>
            <person name="Fortunato A."/>
            <person name="Gentile B."/>
            <person name="Ciammaruconi A."/>
            <person name="Anniballi F."/>
            <person name="De Medici D."/>
            <person name="Lista F."/>
        </authorList>
    </citation>
    <scope>NUCLEOTIDE SEQUENCE [LARGE SCALE GENOMIC DNA]</scope>
    <source>
        <strain evidence="11 12">B2 450</strain>
    </source>
</reference>
<evidence type="ECO:0000256" key="2">
    <source>
        <dbReference type="ARBA" id="ARBA00022730"/>
    </source>
</evidence>
<dbReference type="GO" id="GO:0006412">
    <property type="term" value="P:translation"/>
    <property type="evidence" value="ECO:0007669"/>
    <property type="project" value="UniProtKB-UniRule"/>
</dbReference>
<evidence type="ECO:0000256" key="8">
    <source>
        <dbReference type="ARBA" id="ARBA00047110"/>
    </source>
</evidence>
<dbReference type="GO" id="GO:0005737">
    <property type="term" value="C:cytoplasm"/>
    <property type="evidence" value="ECO:0007669"/>
    <property type="project" value="UniProtKB-ARBA"/>
</dbReference>
<dbReference type="GO" id="GO:0008270">
    <property type="term" value="F:zinc ion binding"/>
    <property type="evidence" value="ECO:0007669"/>
    <property type="project" value="UniProtKB-UniRule"/>
</dbReference>
<keyword evidence="6 10" id="KW-0687">Ribonucleoprotein</keyword>
<dbReference type="EMBL" id="JXSU01000008">
    <property type="protein sequence ID" value="KIS22378.1"/>
    <property type="molecule type" value="Genomic_DNA"/>
</dbReference>
<dbReference type="SUPFAM" id="SSF57716">
    <property type="entry name" value="Glucocorticoid receptor-like (DNA-binding domain)"/>
    <property type="match status" value="1"/>
</dbReference>
<comment type="cofactor">
    <cofactor evidence="10">
        <name>Zn(2+)</name>
        <dbReference type="ChEBI" id="CHEBI:29105"/>
    </cofactor>
    <text evidence="10">Binds 1 zinc ion per subunit.</text>
</comment>
<organism evidence="11 12">
    <name type="scientific">Clostridium botulinum B2 450</name>
    <dbReference type="NCBI Taxonomy" id="1379739"/>
    <lineage>
        <taxon>Bacteria</taxon>
        <taxon>Bacillati</taxon>
        <taxon>Bacillota</taxon>
        <taxon>Clostridia</taxon>
        <taxon>Eubacteriales</taxon>
        <taxon>Clostridiaceae</taxon>
        <taxon>Clostridium</taxon>
    </lineage>
</organism>
<dbReference type="Proteomes" id="UP000032250">
    <property type="component" value="Unassembled WGS sequence"/>
</dbReference>
<dbReference type="HOGENOM" id="CLU_139869_3_0_9"/>
<proteinExistence type="inferred from homology"/>
<evidence type="ECO:0000313" key="12">
    <source>
        <dbReference type="Proteomes" id="UP000032250"/>
    </source>
</evidence>
<evidence type="ECO:0000256" key="3">
    <source>
        <dbReference type="ARBA" id="ARBA00022833"/>
    </source>
</evidence>
<dbReference type="GeneID" id="5187723"/>
<dbReference type="AlphaFoldDB" id="A0A0D0ZUH7"/>
<dbReference type="FunFam" id="4.10.830.10:FF:000001">
    <property type="entry name" value="30S ribosomal protein S14 type Z"/>
    <property type="match status" value="1"/>
</dbReference>
<comment type="subunit">
    <text evidence="8 10">Part of the 30S ribosomal subunit. Contacts proteins S3 and S10.</text>
</comment>
<keyword evidence="4 10" id="KW-0694">RNA-binding</keyword>
<dbReference type="PANTHER" id="PTHR19836:SF19">
    <property type="entry name" value="SMALL RIBOSOMAL SUBUNIT PROTEIN US14M"/>
    <property type="match status" value="1"/>
</dbReference>
<comment type="caution">
    <text evidence="11">The sequence shown here is derived from an EMBL/GenBank/DDBJ whole genome shotgun (WGS) entry which is preliminary data.</text>
</comment>
<evidence type="ECO:0000256" key="5">
    <source>
        <dbReference type="ARBA" id="ARBA00022980"/>
    </source>
</evidence>
<gene>
    <name evidence="10" type="primary">rpsZ</name>
    <name evidence="10" type="synonym">rpsN</name>
    <name evidence="11" type="ORF">N495_18140</name>
</gene>
<name>A0A0D0ZUH7_CLOBO</name>
<feature type="binding site" evidence="10">
    <location>
        <position position="43"/>
    </location>
    <ligand>
        <name>Zn(2+)</name>
        <dbReference type="ChEBI" id="CHEBI:29105"/>
    </ligand>
</feature>
<accession>A0A0D0ZUH7</accession>
<feature type="binding site" evidence="10">
    <location>
        <position position="27"/>
    </location>
    <ligand>
        <name>Zn(2+)</name>
        <dbReference type="ChEBI" id="CHEBI:29105"/>
    </ligand>
</feature>
<dbReference type="PATRIC" id="fig|1379739.3.peg.4007"/>
<keyword evidence="1 10" id="KW-0479">Metal-binding</keyword>
<dbReference type="NCBIfam" id="NF005974">
    <property type="entry name" value="PRK08061.1"/>
    <property type="match status" value="1"/>
</dbReference>
<dbReference type="Gene3D" id="4.10.830.10">
    <property type="entry name" value="30s Ribosomal Protein S14, Chain N"/>
    <property type="match status" value="1"/>
</dbReference>
<dbReference type="GO" id="GO:0003735">
    <property type="term" value="F:structural constituent of ribosome"/>
    <property type="evidence" value="ECO:0007669"/>
    <property type="project" value="InterPro"/>
</dbReference>
<sequence length="61" mass="7125">MARKALIEKWNKTPKHSTRAYTRCRICGRPHAVLKKYGICRICFRELAYKGEIPGCKKASW</sequence>
<comment type="function">
    <text evidence="10">Binds 16S rRNA, required for the assembly of 30S particles and may also be responsible for determining the conformation of the 16S rRNA at the A site.</text>
</comment>
<dbReference type="GO" id="GO:0015935">
    <property type="term" value="C:small ribosomal subunit"/>
    <property type="evidence" value="ECO:0007669"/>
    <property type="project" value="TreeGrafter"/>
</dbReference>
<dbReference type="InterPro" id="IPR043140">
    <property type="entry name" value="Ribosomal_uS14_sf"/>
</dbReference>
<evidence type="ECO:0000256" key="4">
    <source>
        <dbReference type="ARBA" id="ARBA00022884"/>
    </source>
</evidence>
<protein>
    <recommendedName>
        <fullName evidence="7 10">Small ribosomal subunit protein uS14</fullName>
    </recommendedName>
</protein>
<evidence type="ECO:0000256" key="9">
    <source>
        <dbReference type="ARBA" id="ARBA00060857"/>
    </source>
</evidence>
<evidence type="ECO:0000256" key="10">
    <source>
        <dbReference type="HAMAP-Rule" id="MF_01364"/>
    </source>
</evidence>
<keyword evidence="2 10" id="KW-0699">rRNA-binding</keyword>
<evidence type="ECO:0000313" key="11">
    <source>
        <dbReference type="EMBL" id="KIS22378.1"/>
    </source>
</evidence>
<dbReference type="InterPro" id="IPR001209">
    <property type="entry name" value="Ribosomal_uS14"/>
</dbReference>
<dbReference type="HAMAP" id="MF_01364_B">
    <property type="entry name" value="Ribosomal_uS14_2_B"/>
    <property type="match status" value="1"/>
</dbReference>
<evidence type="ECO:0000256" key="7">
    <source>
        <dbReference type="ARBA" id="ARBA00035167"/>
    </source>
</evidence>
<dbReference type="SMR" id="A0A0D0ZUH7"/>
<dbReference type="GO" id="GO:0019843">
    <property type="term" value="F:rRNA binding"/>
    <property type="evidence" value="ECO:0007669"/>
    <property type="project" value="UniProtKB-UniRule"/>
</dbReference>
<dbReference type="PANTHER" id="PTHR19836">
    <property type="entry name" value="30S RIBOSOMAL PROTEIN S14"/>
    <property type="match status" value="1"/>
</dbReference>